<feature type="transmembrane region" description="Helical" evidence="8">
    <location>
        <begin position="249"/>
        <end position="267"/>
    </location>
</feature>
<feature type="transmembrane region" description="Helical" evidence="8">
    <location>
        <begin position="300"/>
        <end position="323"/>
    </location>
</feature>
<dbReference type="AlphaFoldDB" id="A0A372M8B8"/>
<dbReference type="SUPFAM" id="SSF81345">
    <property type="entry name" value="ABC transporter involved in vitamin B12 uptake, BtuC"/>
    <property type="match status" value="1"/>
</dbReference>
<feature type="transmembrane region" description="Helical" evidence="8">
    <location>
        <begin position="111"/>
        <end position="129"/>
    </location>
</feature>
<organism evidence="9 10">
    <name type="scientific">Streptomyces triticagri</name>
    <dbReference type="NCBI Taxonomy" id="2293568"/>
    <lineage>
        <taxon>Bacteria</taxon>
        <taxon>Bacillati</taxon>
        <taxon>Actinomycetota</taxon>
        <taxon>Actinomycetes</taxon>
        <taxon>Kitasatosporales</taxon>
        <taxon>Streptomycetaceae</taxon>
        <taxon>Streptomyces</taxon>
    </lineage>
</organism>
<evidence type="ECO:0000256" key="7">
    <source>
        <dbReference type="ARBA" id="ARBA00023136"/>
    </source>
</evidence>
<keyword evidence="3" id="KW-0813">Transport</keyword>
<dbReference type="Proteomes" id="UP000263094">
    <property type="component" value="Unassembled WGS sequence"/>
</dbReference>
<evidence type="ECO:0000313" key="9">
    <source>
        <dbReference type="EMBL" id="RFU87194.1"/>
    </source>
</evidence>
<evidence type="ECO:0000256" key="6">
    <source>
        <dbReference type="ARBA" id="ARBA00022989"/>
    </source>
</evidence>
<dbReference type="InterPro" id="IPR037294">
    <property type="entry name" value="ABC_BtuC-like"/>
</dbReference>
<dbReference type="GO" id="GO:0022857">
    <property type="term" value="F:transmembrane transporter activity"/>
    <property type="evidence" value="ECO:0007669"/>
    <property type="project" value="InterPro"/>
</dbReference>
<evidence type="ECO:0000256" key="1">
    <source>
        <dbReference type="ARBA" id="ARBA00004651"/>
    </source>
</evidence>
<evidence type="ECO:0000256" key="2">
    <source>
        <dbReference type="ARBA" id="ARBA00007935"/>
    </source>
</evidence>
<dbReference type="GO" id="GO:0005886">
    <property type="term" value="C:plasma membrane"/>
    <property type="evidence" value="ECO:0007669"/>
    <property type="project" value="UniProtKB-SubCell"/>
</dbReference>
<protein>
    <recommendedName>
        <fullName evidence="11">Iron ABC transporter permease</fullName>
    </recommendedName>
</protein>
<feature type="transmembrane region" description="Helical" evidence="8">
    <location>
        <begin position="335"/>
        <end position="354"/>
    </location>
</feature>
<comment type="caution">
    <text evidence="9">The sequence shown here is derived from an EMBL/GenBank/DDBJ whole genome shotgun (WGS) entry which is preliminary data.</text>
</comment>
<sequence>MGARVPARSVSARVGRWSLRVHRRTALLSASALLAAGALLAVSLCTGSYPVAPSAVLRALFHGTGDRLAVHFVNQERLPQALLAILVGGALGMSGAVFQNLSRNPLASPDVIGFNSGAATGAILVLVLGGGAAPVAVGAIGGGLVAATVVFLLANSGGLHGVRLILIGLGVTAMLGSVNSYLLTRSSLHDAQNAHIWLIGTLNGRSWGAVQTIAVALAVLLPATLLLGRQLRILEMGDELAQGLGVRVNLTRIALTVLGVGLCGVAVASAGPVPFIALAAPQIALMLSRSPGVSMLSAGAMGAALLSGAHLFSGQAMGWFAAIGLVGEQQQDSQLPVGVTTAVLGGAYLAWALFRRRRSTQG</sequence>
<keyword evidence="4" id="KW-1003">Cell membrane</keyword>
<dbReference type="CDD" id="cd06550">
    <property type="entry name" value="TM_ABC_iron-siderophores_like"/>
    <property type="match status" value="1"/>
</dbReference>
<dbReference type="PANTHER" id="PTHR30472">
    <property type="entry name" value="FERRIC ENTEROBACTIN TRANSPORT SYSTEM PERMEASE PROTEIN"/>
    <property type="match status" value="1"/>
</dbReference>
<comment type="similarity">
    <text evidence="2">Belongs to the binding-protein-dependent transport system permease family. FecCD subfamily.</text>
</comment>
<proteinExistence type="inferred from homology"/>
<feature type="transmembrane region" description="Helical" evidence="8">
    <location>
        <begin position="81"/>
        <end position="99"/>
    </location>
</feature>
<feature type="transmembrane region" description="Helical" evidence="8">
    <location>
        <begin position="161"/>
        <end position="183"/>
    </location>
</feature>
<comment type="subcellular location">
    <subcellularLocation>
        <location evidence="1">Cell membrane</location>
        <topology evidence="1">Multi-pass membrane protein</topology>
    </subcellularLocation>
</comment>
<name>A0A372M8B8_9ACTN</name>
<evidence type="ECO:0008006" key="11">
    <source>
        <dbReference type="Google" id="ProtNLM"/>
    </source>
</evidence>
<keyword evidence="5 8" id="KW-0812">Transmembrane</keyword>
<gene>
    <name evidence="9" type="ORF">DY218_08150</name>
</gene>
<dbReference type="EMBL" id="QUAK01000039">
    <property type="protein sequence ID" value="RFU87194.1"/>
    <property type="molecule type" value="Genomic_DNA"/>
</dbReference>
<accession>A0A372M8B8</accession>
<dbReference type="Pfam" id="PF01032">
    <property type="entry name" value="FecCD"/>
    <property type="match status" value="1"/>
</dbReference>
<evidence type="ECO:0000256" key="5">
    <source>
        <dbReference type="ARBA" id="ARBA00022692"/>
    </source>
</evidence>
<keyword evidence="6 8" id="KW-1133">Transmembrane helix</keyword>
<evidence type="ECO:0000256" key="4">
    <source>
        <dbReference type="ARBA" id="ARBA00022475"/>
    </source>
</evidence>
<dbReference type="PANTHER" id="PTHR30472:SF24">
    <property type="entry name" value="FERRIC ENTEROBACTIN TRANSPORT SYSTEM PERMEASE PROTEIN FEPG"/>
    <property type="match status" value="1"/>
</dbReference>
<dbReference type="RefSeq" id="WP_128555243.1">
    <property type="nucleotide sequence ID" value="NZ_QUAK01000039.1"/>
</dbReference>
<reference evidence="9 10" key="1">
    <citation type="submission" date="2018-08" db="EMBL/GenBank/DDBJ databases">
        <title>Isolation, diversity and antifungal activity of Actinobacteria from wheat.</title>
        <authorList>
            <person name="Han C."/>
        </authorList>
    </citation>
    <scope>NUCLEOTIDE SEQUENCE [LARGE SCALE GENOMIC DNA]</scope>
    <source>
        <strain evidence="9 10">NEAU-YY421</strain>
    </source>
</reference>
<dbReference type="OrthoDB" id="4455417at2"/>
<keyword evidence="10" id="KW-1185">Reference proteome</keyword>
<keyword evidence="7 8" id="KW-0472">Membrane</keyword>
<feature type="transmembrane region" description="Helical" evidence="8">
    <location>
        <begin position="207"/>
        <end position="228"/>
    </location>
</feature>
<feature type="transmembrane region" description="Helical" evidence="8">
    <location>
        <begin position="135"/>
        <end position="154"/>
    </location>
</feature>
<dbReference type="InterPro" id="IPR000522">
    <property type="entry name" value="ABC_transptr_permease_BtuC"/>
</dbReference>
<dbReference type="GO" id="GO:0033214">
    <property type="term" value="P:siderophore-iron import into cell"/>
    <property type="evidence" value="ECO:0007669"/>
    <property type="project" value="TreeGrafter"/>
</dbReference>
<evidence type="ECO:0000256" key="3">
    <source>
        <dbReference type="ARBA" id="ARBA00022448"/>
    </source>
</evidence>
<evidence type="ECO:0000313" key="10">
    <source>
        <dbReference type="Proteomes" id="UP000263094"/>
    </source>
</evidence>
<evidence type="ECO:0000256" key="8">
    <source>
        <dbReference type="SAM" id="Phobius"/>
    </source>
</evidence>
<dbReference type="Gene3D" id="1.10.3470.10">
    <property type="entry name" value="ABC transporter involved in vitamin B12 uptake, BtuC"/>
    <property type="match status" value="1"/>
</dbReference>